<dbReference type="Gene3D" id="3.30.565.10">
    <property type="entry name" value="Histidine kinase-like ATPase, C-terminal domain"/>
    <property type="match status" value="1"/>
</dbReference>
<evidence type="ECO:0000256" key="8">
    <source>
        <dbReference type="ARBA" id="ARBA00022679"/>
    </source>
</evidence>
<dbReference type="CDD" id="cd00076">
    <property type="entry name" value="HFD_SF"/>
    <property type="match status" value="1"/>
</dbReference>
<dbReference type="InterPro" id="IPR000700">
    <property type="entry name" value="PAS-assoc_C"/>
</dbReference>
<accession>A0ABU8S9G1</accession>
<dbReference type="InterPro" id="IPR001610">
    <property type="entry name" value="PAC"/>
</dbReference>
<organism evidence="16 17">
    <name type="scientific">Novosphingobium aquae</name>
    <dbReference type="NCBI Taxonomy" id="3133435"/>
    <lineage>
        <taxon>Bacteria</taxon>
        <taxon>Pseudomonadati</taxon>
        <taxon>Pseudomonadota</taxon>
        <taxon>Alphaproteobacteria</taxon>
        <taxon>Sphingomonadales</taxon>
        <taxon>Sphingomonadaceae</taxon>
        <taxon>Novosphingobium</taxon>
    </lineage>
</organism>
<evidence type="ECO:0000256" key="1">
    <source>
        <dbReference type="ARBA" id="ARBA00000085"/>
    </source>
</evidence>
<dbReference type="PANTHER" id="PTHR43102">
    <property type="entry name" value="SLR1143 PROTEIN"/>
    <property type="match status" value="1"/>
</dbReference>
<dbReference type="InterPro" id="IPR036890">
    <property type="entry name" value="HATPase_C_sf"/>
</dbReference>
<dbReference type="PROSITE" id="PS50112">
    <property type="entry name" value="PAS"/>
    <property type="match status" value="1"/>
</dbReference>
<evidence type="ECO:0000259" key="14">
    <source>
        <dbReference type="PROSITE" id="PS50112"/>
    </source>
</evidence>
<comment type="caution">
    <text evidence="16">The sequence shown here is derived from an EMBL/GenBank/DDBJ whole genome shotgun (WGS) entry which is preliminary data.</text>
</comment>
<name>A0ABU8S9G1_9SPHN</name>
<feature type="domain" description="PAS" evidence="14">
    <location>
        <begin position="181"/>
        <end position="251"/>
    </location>
</feature>
<keyword evidence="9" id="KW-0547">Nucleotide-binding</keyword>
<dbReference type="PROSITE" id="PS50113">
    <property type="entry name" value="PAC"/>
    <property type="match status" value="1"/>
</dbReference>
<evidence type="ECO:0000256" key="10">
    <source>
        <dbReference type="ARBA" id="ARBA00022777"/>
    </source>
</evidence>
<dbReference type="SMART" id="SM00065">
    <property type="entry name" value="GAF"/>
    <property type="match status" value="1"/>
</dbReference>
<dbReference type="InterPro" id="IPR000014">
    <property type="entry name" value="PAS"/>
</dbReference>
<dbReference type="CDD" id="cd00130">
    <property type="entry name" value="PAS"/>
    <property type="match status" value="1"/>
</dbReference>
<evidence type="ECO:0000313" key="16">
    <source>
        <dbReference type="EMBL" id="MEJ6010556.1"/>
    </source>
</evidence>
<dbReference type="InterPro" id="IPR011102">
    <property type="entry name" value="Sig_transdc_His_kinase_HWE"/>
</dbReference>
<keyword evidence="8" id="KW-0808">Transferase</keyword>
<keyword evidence="17" id="KW-1185">Reference proteome</keyword>
<dbReference type="SMART" id="SM00911">
    <property type="entry name" value="HWE_HK"/>
    <property type="match status" value="1"/>
</dbReference>
<evidence type="ECO:0000256" key="9">
    <source>
        <dbReference type="ARBA" id="ARBA00022741"/>
    </source>
</evidence>
<dbReference type="Pfam" id="PF07536">
    <property type="entry name" value="HWE_HK"/>
    <property type="match status" value="1"/>
</dbReference>
<keyword evidence="4" id="KW-0597">Phosphoprotein</keyword>
<proteinExistence type="predicted"/>
<dbReference type="SMART" id="SM00086">
    <property type="entry name" value="PAC"/>
    <property type="match status" value="1"/>
</dbReference>
<feature type="domain" description="PAC" evidence="15">
    <location>
        <begin position="254"/>
        <end position="306"/>
    </location>
</feature>
<dbReference type="RefSeq" id="WP_339967270.1">
    <property type="nucleotide sequence ID" value="NZ_JBBHJY010000005.1"/>
</dbReference>
<dbReference type="SUPFAM" id="SSF55785">
    <property type="entry name" value="PYP-like sensor domain (PAS domain)"/>
    <property type="match status" value="1"/>
</dbReference>
<evidence type="ECO:0000256" key="11">
    <source>
        <dbReference type="ARBA" id="ARBA00022840"/>
    </source>
</evidence>
<keyword evidence="11" id="KW-0067">ATP-binding</keyword>
<evidence type="ECO:0000256" key="12">
    <source>
        <dbReference type="ARBA" id="ARBA00022991"/>
    </source>
</evidence>
<evidence type="ECO:0000256" key="2">
    <source>
        <dbReference type="ARBA" id="ARBA00012438"/>
    </source>
</evidence>
<evidence type="ECO:0000256" key="3">
    <source>
        <dbReference type="ARBA" id="ARBA00022543"/>
    </source>
</evidence>
<dbReference type="Pfam" id="PF08447">
    <property type="entry name" value="PAS_3"/>
    <property type="match status" value="1"/>
</dbReference>
<dbReference type="EMBL" id="JBBHJY010000005">
    <property type="protein sequence ID" value="MEJ6010556.1"/>
    <property type="molecule type" value="Genomic_DNA"/>
</dbReference>
<keyword evidence="5" id="KW-0716">Sensory transduction</keyword>
<keyword evidence="3" id="KW-0600">Photoreceptor protein</keyword>
<dbReference type="Gene3D" id="3.30.450.20">
    <property type="entry name" value="PAS domain"/>
    <property type="match status" value="1"/>
</dbReference>
<evidence type="ECO:0000256" key="7">
    <source>
        <dbReference type="ARBA" id="ARBA00022643"/>
    </source>
</evidence>
<sequence length="502" mass="54363">MTTPTRSEAEAERLRILDQYPLDRSDENRLNRIARLAAEICNAPIGLVSIVEKNRQVFIGRSGFDVCETEREHSFCVHAMGQTQTMVVNDATQDDRFATNPLVTGGLGIRFYAGQPLVSPEGQPLGALCVIDHAARDGLTTQQADALATLGEVVMSLLEGLRADARAELARSESLVQVAELEQRFAVLADSLPQLVWSTQPDGLSDYFNGPWCDFTGLPAKASYGTGWLSLLHPEDAPVAAQAWSRAVTTGHSYEVRYRLRRHDGAYRWVIARGLPLFDANCEVMRWIGTCTDIDDEMANADALELLSQELHHRIKNIFAVIGGLVSLSSRSHPDAADFAAELYGRILALGRAHAFVGSPGSRSDGTTHGGLKGMLEELLSPYMIAGSNRITITGDEIAVDDRSATPLSLVFHELATNSAKYGALGVDEGTVQIALEAGDTVYLRWIEHGIAKTGEAMPGGFGSRLIDMSINRQLGGSYITTWGDGSLELVISIPSGNVQRA</sequence>
<protein>
    <recommendedName>
        <fullName evidence="2">histidine kinase</fullName>
        <ecNumber evidence="2">2.7.13.3</ecNumber>
    </recommendedName>
</protein>
<dbReference type="SMART" id="SM00091">
    <property type="entry name" value="PAS"/>
    <property type="match status" value="1"/>
</dbReference>
<dbReference type="InterPro" id="IPR003018">
    <property type="entry name" value="GAF"/>
</dbReference>
<dbReference type="Proteomes" id="UP001379235">
    <property type="component" value="Unassembled WGS sequence"/>
</dbReference>
<dbReference type="Gene3D" id="3.30.450.40">
    <property type="match status" value="1"/>
</dbReference>
<evidence type="ECO:0000256" key="4">
    <source>
        <dbReference type="ARBA" id="ARBA00022553"/>
    </source>
</evidence>
<keyword evidence="7" id="KW-0288">FMN</keyword>
<evidence type="ECO:0000256" key="5">
    <source>
        <dbReference type="ARBA" id="ARBA00022606"/>
    </source>
</evidence>
<dbReference type="InterPro" id="IPR035965">
    <property type="entry name" value="PAS-like_dom_sf"/>
</dbReference>
<dbReference type="InterPro" id="IPR013655">
    <property type="entry name" value="PAS_fold_3"/>
</dbReference>
<comment type="catalytic activity">
    <reaction evidence="1">
        <text>ATP + protein L-histidine = ADP + protein N-phospho-L-histidine.</text>
        <dbReference type="EC" id="2.7.13.3"/>
    </reaction>
</comment>
<evidence type="ECO:0000313" key="17">
    <source>
        <dbReference type="Proteomes" id="UP001379235"/>
    </source>
</evidence>
<keyword evidence="13" id="KW-0675">Receptor</keyword>
<evidence type="ECO:0000256" key="6">
    <source>
        <dbReference type="ARBA" id="ARBA00022630"/>
    </source>
</evidence>
<gene>
    <name evidence="16" type="ORF">WG900_11585</name>
</gene>
<keyword evidence="12" id="KW-0157">Chromophore</keyword>
<dbReference type="PANTHER" id="PTHR43102:SF2">
    <property type="entry name" value="GAF DOMAIN-CONTAINING PROTEIN"/>
    <property type="match status" value="1"/>
</dbReference>
<dbReference type="NCBIfam" id="TIGR00229">
    <property type="entry name" value="sensory_box"/>
    <property type="match status" value="1"/>
</dbReference>
<evidence type="ECO:0000256" key="13">
    <source>
        <dbReference type="ARBA" id="ARBA00023170"/>
    </source>
</evidence>
<dbReference type="EC" id="2.7.13.3" evidence="2"/>
<keyword evidence="10" id="KW-0418">Kinase</keyword>
<evidence type="ECO:0000259" key="15">
    <source>
        <dbReference type="PROSITE" id="PS50113"/>
    </source>
</evidence>
<keyword evidence="6" id="KW-0285">Flavoprotein</keyword>
<dbReference type="SUPFAM" id="SSF55781">
    <property type="entry name" value="GAF domain-like"/>
    <property type="match status" value="1"/>
</dbReference>
<reference evidence="16 17" key="1">
    <citation type="submission" date="2024-03" db="EMBL/GenBank/DDBJ databases">
        <authorList>
            <person name="Jo J.-H."/>
        </authorList>
    </citation>
    <scope>NUCLEOTIDE SEQUENCE [LARGE SCALE GENOMIC DNA]</scope>
    <source>
        <strain evidence="16 17">AS3R-12</strain>
    </source>
</reference>
<dbReference type="InterPro" id="IPR029016">
    <property type="entry name" value="GAF-like_dom_sf"/>
</dbReference>